<proteinExistence type="predicted"/>
<feature type="domain" description="Glycosyltransferase 2-like" evidence="1">
    <location>
        <begin position="197"/>
        <end position="295"/>
    </location>
</feature>
<keyword evidence="2" id="KW-1185">Reference proteome</keyword>
<dbReference type="RefSeq" id="XP_002733029.1">
    <property type="nucleotide sequence ID" value="XM_002732983.1"/>
</dbReference>
<reference evidence="3" key="1">
    <citation type="submission" date="2025-08" db="UniProtKB">
        <authorList>
            <consortium name="RefSeq"/>
        </authorList>
    </citation>
    <scope>IDENTIFICATION</scope>
    <source>
        <tissue evidence="3">Testes</tissue>
    </source>
</reference>
<dbReference type="PANTHER" id="PTHR15046:SF3">
    <property type="entry name" value="BETA-1,4 N-ACETYLGALACTOSAMINYLTRANSFERASE 2-LIKE"/>
    <property type="match status" value="1"/>
</dbReference>
<evidence type="ECO:0000259" key="1">
    <source>
        <dbReference type="Pfam" id="PF00535"/>
    </source>
</evidence>
<dbReference type="Proteomes" id="UP000694865">
    <property type="component" value="Unplaced"/>
</dbReference>
<dbReference type="SUPFAM" id="SSF53448">
    <property type="entry name" value="Nucleotide-diphospho-sugar transferases"/>
    <property type="match status" value="1"/>
</dbReference>
<sequence length="455" mass="52955">MNDLKEKMEFDQSRKCSCPEPVIGPLDMNNRQRQKREYLEWERQENKMAEPITLCSAMSPIRYLGSGITVEPLHVVRLVGIEVDSTLQMNKEVRVTLTSRHSLGHIYIELCKITDSLHIEGNKSGHVSIQTGNMDDMNSALSHLIYNSKYHHIRQRDYIDVSMHNFHIVINILIQRSHVPRLYDPGPYNDISGKVTVVSKTFERYECVKRLISSVNTFYPNVTILVADDSREKQKLDGNNLKHFLMPFLEGYNAGKNLLVSQVRTKYFLWVDDDFVFTNDTILERFVEKLESSTAELDLVAGLILHHGNVVEDFSEKAWTDVAYARGNGSGCLIRRRTPVVTLKEFPNCKLKDMVINFFMAKTEAVRKVGFDLTFERFAHREFFVDALGFLRIAQCDDVIILHRRENSHRYSVTRYMKRDRQGVTRYAKRILFKNNLQCFQSWEKIFVQAKNNIK</sequence>
<dbReference type="InterPro" id="IPR029044">
    <property type="entry name" value="Nucleotide-diphossugar_trans"/>
</dbReference>
<evidence type="ECO:0000313" key="3">
    <source>
        <dbReference type="RefSeq" id="XP_002733029.1"/>
    </source>
</evidence>
<protein>
    <submittedName>
        <fullName evidence="3">Beta-1,4 N-acetylgalactosaminyltransferase 1-like</fullName>
    </submittedName>
</protein>
<gene>
    <name evidence="3" type="primary">LOC100367566</name>
</gene>
<dbReference type="PANTHER" id="PTHR15046">
    <property type="entry name" value="GLYCO_TRANS_2-LIKE DOMAIN-CONTAINING PROTEIN"/>
    <property type="match status" value="1"/>
</dbReference>
<accession>A0ABM0GM88</accession>
<name>A0ABM0GM88_SACKO</name>
<dbReference type="CDD" id="cd00761">
    <property type="entry name" value="Glyco_tranf_GTA_type"/>
    <property type="match status" value="1"/>
</dbReference>
<evidence type="ECO:0000313" key="2">
    <source>
        <dbReference type="Proteomes" id="UP000694865"/>
    </source>
</evidence>
<dbReference type="GeneID" id="100367566"/>
<organism evidence="2 3">
    <name type="scientific">Saccoglossus kowalevskii</name>
    <name type="common">Acorn worm</name>
    <dbReference type="NCBI Taxonomy" id="10224"/>
    <lineage>
        <taxon>Eukaryota</taxon>
        <taxon>Metazoa</taxon>
        <taxon>Hemichordata</taxon>
        <taxon>Enteropneusta</taxon>
        <taxon>Harrimaniidae</taxon>
        <taxon>Saccoglossus</taxon>
    </lineage>
</organism>
<dbReference type="InterPro" id="IPR001173">
    <property type="entry name" value="Glyco_trans_2-like"/>
</dbReference>
<dbReference type="Gene3D" id="3.90.550.10">
    <property type="entry name" value="Spore Coat Polysaccharide Biosynthesis Protein SpsA, Chain A"/>
    <property type="match status" value="1"/>
</dbReference>
<dbReference type="Pfam" id="PF00535">
    <property type="entry name" value="Glycos_transf_2"/>
    <property type="match status" value="1"/>
</dbReference>